<dbReference type="InterPro" id="IPR051531">
    <property type="entry name" value="N-acetyltransferase"/>
</dbReference>
<organism evidence="5 6">
    <name type="scientific">Clostridium cibarium</name>
    <dbReference type="NCBI Taxonomy" id="2762247"/>
    <lineage>
        <taxon>Bacteria</taxon>
        <taxon>Bacillati</taxon>
        <taxon>Bacillota</taxon>
        <taxon>Clostridia</taxon>
        <taxon>Eubacteriales</taxon>
        <taxon>Clostridiaceae</taxon>
        <taxon>Clostridium</taxon>
    </lineage>
</organism>
<reference evidence="5 6" key="1">
    <citation type="submission" date="2020-08" db="EMBL/GenBank/DDBJ databases">
        <title>A Genomic Blueprint of the Chicken Gut Microbiome.</title>
        <authorList>
            <person name="Gilroy R."/>
            <person name="Ravi A."/>
            <person name="Getino M."/>
            <person name="Pursley I."/>
            <person name="Horton D.L."/>
            <person name="Alikhan N.-F."/>
            <person name="Baker D."/>
            <person name="Gharbi K."/>
            <person name="Hall N."/>
            <person name="Watson M."/>
            <person name="Adriaenssens E.M."/>
            <person name="Foster-Nyarko E."/>
            <person name="Jarju S."/>
            <person name="Secka A."/>
            <person name="Antonio M."/>
            <person name="Oren A."/>
            <person name="Chaudhuri R."/>
            <person name="La Ragione R.M."/>
            <person name="Hildebrand F."/>
            <person name="Pallen M.J."/>
        </authorList>
    </citation>
    <scope>NUCLEOTIDE SEQUENCE [LARGE SCALE GENOMIC DNA]</scope>
    <source>
        <strain evidence="5 6">Sa3CVN1</strain>
    </source>
</reference>
<comment type="caution">
    <text evidence="5">The sequence shown here is derived from an EMBL/GenBank/DDBJ whole genome shotgun (WGS) entry which is preliminary data.</text>
</comment>
<comment type="similarity">
    <text evidence="3">Belongs to the acetyltransferase family. RimJ subfamily.</text>
</comment>
<sequence>MLQEQGVTIVRSSDNAKDYVIRDKNKINIGRFTIVDLDEENKKCSIKLKFYRNDDYELLKETLSLILKATFKDININKVNVYTVDTISLSSFLDLGFILEGIFFDNIYSQGIYRNEISMGISRDDYNVGVRNNLVELYSDNIMIKLLTPEDSEALLKYYLDNKEHLRAFEPMRDNSFYTIEVQKNILSQSYRQFLNGTAVDFGIYKDDRFIGKLKISNIVNGIFKSATIGYSIDKDEQGKGYMKETVNLAINYAFEELQLHRLEASALVENKKSQNVLLGCGFKELGVNEQYLFINGKWRDHITYYITNKRMKGMA</sequence>
<protein>
    <submittedName>
        <fullName evidence="5">GNAT family N-acetyltransferase</fullName>
    </submittedName>
</protein>
<keyword evidence="6" id="KW-1185">Reference proteome</keyword>
<name>A0ABR8PWK4_9CLOT</name>
<evidence type="ECO:0000313" key="5">
    <source>
        <dbReference type="EMBL" id="MBD7912524.1"/>
    </source>
</evidence>
<accession>A0ABR8PWK4</accession>
<dbReference type="Proteomes" id="UP000627781">
    <property type="component" value="Unassembled WGS sequence"/>
</dbReference>
<evidence type="ECO:0000256" key="2">
    <source>
        <dbReference type="ARBA" id="ARBA00023315"/>
    </source>
</evidence>
<evidence type="ECO:0000313" key="6">
    <source>
        <dbReference type="Proteomes" id="UP000627781"/>
    </source>
</evidence>
<feature type="domain" description="N-acetyltransferase" evidence="4">
    <location>
        <begin position="142"/>
        <end position="310"/>
    </location>
</feature>
<dbReference type="PANTHER" id="PTHR43792">
    <property type="entry name" value="GNAT FAMILY, PUTATIVE (AFU_ORTHOLOGUE AFUA_3G00765)-RELATED-RELATED"/>
    <property type="match status" value="1"/>
</dbReference>
<evidence type="ECO:0000259" key="4">
    <source>
        <dbReference type="PROSITE" id="PS51186"/>
    </source>
</evidence>
<dbReference type="InterPro" id="IPR016181">
    <property type="entry name" value="Acyl_CoA_acyltransferase"/>
</dbReference>
<dbReference type="EMBL" id="JACSRA010000025">
    <property type="protein sequence ID" value="MBD7912524.1"/>
    <property type="molecule type" value="Genomic_DNA"/>
</dbReference>
<keyword evidence="2" id="KW-0012">Acyltransferase</keyword>
<dbReference type="PROSITE" id="PS51186">
    <property type="entry name" value="GNAT"/>
    <property type="match status" value="1"/>
</dbReference>
<dbReference type="SUPFAM" id="SSF55729">
    <property type="entry name" value="Acyl-CoA N-acyltransferases (Nat)"/>
    <property type="match status" value="2"/>
</dbReference>
<dbReference type="Gene3D" id="3.40.630.30">
    <property type="match status" value="2"/>
</dbReference>
<keyword evidence="1" id="KW-0808">Transferase</keyword>
<evidence type="ECO:0000256" key="3">
    <source>
        <dbReference type="ARBA" id="ARBA00038502"/>
    </source>
</evidence>
<dbReference type="RefSeq" id="WP_143318116.1">
    <property type="nucleotide sequence ID" value="NZ_JACSRA010000025.1"/>
</dbReference>
<dbReference type="PANTHER" id="PTHR43792:SF8">
    <property type="entry name" value="[RIBOSOMAL PROTEIN US5]-ALANINE N-ACETYLTRANSFERASE"/>
    <property type="match status" value="1"/>
</dbReference>
<dbReference type="InterPro" id="IPR000182">
    <property type="entry name" value="GNAT_dom"/>
</dbReference>
<dbReference type="Pfam" id="PF13302">
    <property type="entry name" value="Acetyltransf_3"/>
    <property type="match status" value="1"/>
</dbReference>
<proteinExistence type="inferred from homology"/>
<evidence type="ECO:0000256" key="1">
    <source>
        <dbReference type="ARBA" id="ARBA00022679"/>
    </source>
</evidence>
<gene>
    <name evidence="5" type="ORF">H9661_14270</name>
</gene>